<proteinExistence type="predicted"/>
<dbReference type="AlphaFoldDB" id="A0A4Y7KI88"/>
<accession>A0A4Y7KI88</accession>
<protein>
    <submittedName>
        <fullName evidence="1">Uncharacterized protein</fullName>
    </submittedName>
</protein>
<keyword evidence="2" id="KW-1185">Reference proteome</keyword>
<dbReference type="Proteomes" id="UP000316621">
    <property type="component" value="Chromosome 7"/>
</dbReference>
<name>A0A4Y7KI88_PAPSO</name>
<sequence>MGSRANQCEERDRLSWNVISVNPSKELESLKIVSGSKHCLQMDFVRLRMEKSCSLLIHFKKGTPALANEIKEASAGNDVVAMVEAMKKAVI</sequence>
<dbReference type="Gramene" id="RZC71881">
    <property type="protein sequence ID" value="RZC71881"/>
    <property type="gene ID" value="C5167_035110"/>
</dbReference>
<dbReference type="STRING" id="3469.A0A4Y7KI88"/>
<reference evidence="1 2" key="1">
    <citation type="journal article" date="2018" name="Science">
        <title>The opium poppy genome and morphinan production.</title>
        <authorList>
            <person name="Guo L."/>
            <person name="Winzer T."/>
            <person name="Yang X."/>
            <person name="Li Y."/>
            <person name="Ning Z."/>
            <person name="He Z."/>
            <person name="Teodor R."/>
            <person name="Lu Y."/>
            <person name="Bowser T.A."/>
            <person name="Graham I.A."/>
            <person name="Ye K."/>
        </authorList>
    </citation>
    <scope>NUCLEOTIDE SEQUENCE [LARGE SCALE GENOMIC DNA]</scope>
    <source>
        <strain evidence="2">cv. HN1</strain>
        <tissue evidence="1">Leaves</tissue>
    </source>
</reference>
<evidence type="ECO:0000313" key="2">
    <source>
        <dbReference type="Proteomes" id="UP000316621"/>
    </source>
</evidence>
<dbReference type="EMBL" id="CM010721">
    <property type="protein sequence ID" value="RZC71881.1"/>
    <property type="molecule type" value="Genomic_DNA"/>
</dbReference>
<gene>
    <name evidence="1" type="ORF">C5167_035110</name>
</gene>
<evidence type="ECO:0000313" key="1">
    <source>
        <dbReference type="EMBL" id="RZC71881.1"/>
    </source>
</evidence>
<organism evidence="1 2">
    <name type="scientific">Papaver somniferum</name>
    <name type="common">Opium poppy</name>
    <dbReference type="NCBI Taxonomy" id="3469"/>
    <lineage>
        <taxon>Eukaryota</taxon>
        <taxon>Viridiplantae</taxon>
        <taxon>Streptophyta</taxon>
        <taxon>Embryophyta</taxon>
        <taxon>Tracheophyta</taxon>
        <taxon>Spermatophyta</taxon>
        <taxon>Magnoliopsida</taxon>
        <taxon>Ranunculales</taxon>
        <taxon>Papaveraceae</taxon>
        <taxon>Papaveroideae</taxon>
        <taxon>Papaver</taxon>
    </lineage>
</organism>